<keyword evidence="8 9" id="KW-0407">Ion channel</keyword>
<dbReference type="InterPro" id="IPR036019">
    <property type="entry name" value="MscL_channel"/>
</dbReference>
<evidence type="ECO:0000256" key="6">
    <source>
        <dbReference type="ARBA" id="ARBA00023065"/>
    </source>
</evidence>
<keyword evidence="5 9" id="KW-1133">Transmembrane helix</keyword>
<keyword evidence="3 9" id="KW-1003">Cell membrane</keyword>
<feature type="transmembrane region" description="Helical" evidence="9">
    <location>
        <begin position="12"/>
        <end position="35"/>
    </location>
</feature>
<dbReference type="RefSeq" id="WP_254164848.1">
    <property type="nucleotide sequence ID" value="NZ_JANAFB010000003.1"/>
</dbReference>
<comment type="subunit">
    <text evidence="9">Homopentamer.</text>
</comment>
<dbReference type="PANTHER" id="PTHR30266:SF2">
    <property type="entry name" value="LARGE-CONDUCTANCE MECHANOSENSITIVE CHANNEL"/>
    <property type="match status" value="1"/>
</dbReference>
<evidence type="ECO:0000313" key="10">
    <source>
        <dbReference type="EMBL" id="MCP3424897.1"/>
    </source>
</evidence>
<evidence type="ECO:0000256" key="5">
    <source>
        <dbReference type="ARBA" id="ARBA00022989"/>
    </source>
</evidence>
<dbReference type="Pfam" id="PF01741">
    <property type="entry name" value="MscL"/>
    <property type="match status" value="1"/>
</dbReference>
<evidence type="ECO:0000256" key="8">
    <source>
        <dbReference type="ARBA" id="ARBA00023303"/>
    </source>
</evidence>
<dbReference type="InterPro" id="IPR001185">
    <property type="entry name" value="MS_channel"/>
</dbReference>
<evidence type="ECO:0000256" key="1">
    <source>
        <dbReference type="ARBA" id="ARBA00004141"/>
    </source>
</evidence>
<keyword evidence="6 9" id="KW-0406">Ion transport</keyword>
<dbReference type="Proteomes" id="UP001139502">
    <property type="component" value="Unassembled WGS sequence"/>
</dbReference>
<dbReference type="EMBL" id="JANAFB010000003">
    <property type="protein sequence ID" value="MCP3424897.1"/>
    <property type="molecule type" value="Genomic_DNA"/>
</dbReference>
<dbReference type="InterPro" id="IPR037673">
    <property type="entry name" value="MSC/AndL"/>
</dbReference>
<evidence type="ECO:0000256" key="7">
    <source>
        <dbReference type="ARBA" id="ARBA00023136"/>
    </source>
</evidence>
<gene>
    <name evidence="9 10" type="primary">mscL</name>
    <name evidence="10" type="ORF">NBM05_02345</name>
</gene>
<keyword evidence="2 9" id="KW-0813">Transport</keyword>
<evidence type="ECO:0000256" key="3">
    <source>
        <dbReference type="ARBA" id="ARBA00022475"/>
    </source>
</evidence>
<keyword evidence="4 9" id="KW-0812">Transmembrane</keyword>
<dbReference type="Gene3D" id="1.10.1200.120">
    <property type="entry name" value="Large-conductance mechanosensitive channel, MscL, domain 1"/>
    <property type="match status" value="1"/>
</dbReference>
<comment type="similarity">
    <text evidence="9">Belongs to the MscL family.</text>
</comment>
<comment type="subcellular location">
    <subcellularLocation>
        <location evidence="9">Cell membrane</location>
        <topology evidence="9">Multi-pass membrane protein</topology>
    </subcellularLocation>
    <subcellularLocation>
        <location evidence="1">Membrane</location>
        <topology evidence="1">Multi-pass membrane protein</topology>
    </subcellularLocation>
</comment>
<dbReference type="PRINTS" id="PR01264">
    <property type="entry name" value="MECHCHANNEL"/>
</dbReference>
<evidence type="ECO:0000256" key="4">
    <source>
        <dbReference type="ARBA" id="ARBA00022692"/>
    </source>
</evidence>
<keyword evidence="11" id="KW-1185">Reference proteome</keyword>
<keyword evidence="7 9" id="KW-0472">Membrane</keyword>
<name>A0A9X2KGI5_9MICC</name>
<comment type="caution">
    <text evidence="10">The sequence shown here is derived from an EMBL/GenBank/DDBJ whole genome shotgun (WGS) entry which is preliminary data.</text>
</comment>
<feature type="transmembrane region" description="Helical" evidence="9">
    <location>
        <begin position="55"/>
        <end position="88"/>
    </location>
</feature>
<dbReference type="AlphaFoldDB" id="A0A9X2KGI5"/>
<dbReference type="GO" id="GO:0008381">
    <property type="term" value="F:mechanosensitive monoatomic ion channel activity"/>
    <property type="evidence" value="ECO:0007669"/>
    <property type="project" value="UniProtKB-UniRule"/>
</dbReference>
<dbReference type="NCBIfam" id="TIGR00220">
    <property type="entry name" value="mscL"/>
    <property type="match status" value="1"/>
</dbReference>
<dbReference type="SUPFAM" id="SSF81330">
    <property type="entry name" value="Gated mechanosensitive channel"/>
    <property type="match status" value="1"/>
</dbReference>
<evidence type="ECO:0000313" key="11">
    <source>
        <dbReference type="Proteomes" id="UP001139502"/>
    </source>
</evidence>
<reference evidence="10" key="1">
    <citation type="submission" date="2022-06" db="EMBL/GenBank/DDBJ databases">
        <title>Rothia sp. isolated from sandalwood seedling.</title>
        <authorList>
            <person name="Tuikhar N."/>
            <person name="Kirdat K."/>
            <person name="Thorat V."/>
            <person name="Swetha P."/>
            <person name="Padma S."/>
            <person name="Sundararaj R."/>
            <person name="Yadav A."/>
        </authorList>
    </citation>
    <scope>NUCLEOTIDE SEQUENCE</scope>
    <source>
        <strain evidence="10">AR01</strain>
    </source>
</reference>
<evidence type="ECO:0000256" key="9">
    <source>
        <dbReference type="HAMAP-Rule" id="MF_00115"/>
    </source>
</evidence>
<evidence type="ECO:0000256" key="2">
    <source>
        <dbReference type="ARBA" id="ARBA00022448"/>
    </source>
</evidence>
<sequence length="136" mass="14676">MLQGFRDFITRGNVLELAVAVILGGAFNTVVNALVESVIMPAVSWAVGAPSFDSFLVFGPVRVGVLLTAVVNFLIVAAAIYFCIVLPINKLNERRRRRLGLQSEEEGDPQVALLTEIRDALVARDGSPGPGAREER</sequence>
<comment type="function">
    <text evidence="9">Channel that opens in response to stretch forces in the membrane lipid bilayer. May participate in the regulation of osmotic pressure changes within the cell.</text>
</comment>
<accession>A0A9X2KGI5</accession>
<organism evidence="10 11">
    <name type="scientific">Rothia santali</name>
    <dbReference type="NCBI Taxonomy" id="2949643"/>
    <lineage>
        <taxon>Bacteria</taxon>
        <taxon>Bacillati</taxon>
        <taxon>Actinomycetota</taxon>
        <taxon>Actinomycetes</taxon>
        <taxon>Micrococcales</taxon>
        <taxon>Micrococcaceae</taxon>
        <taxon>Rothia</taxon>
    </lineage>
</organism>
<dbReference type="PANTHER" id="PTHR30266">
    <property type="entry name" value="MECHANOSENSITIVE CHANNEL MSCL"/>
    <property type="match status" value="1"/>
</dbReference>
<proteinExistence type="inferred from homology"/>
<dbReference type="GO" id="GO:0005886">
    <property type="term" value="C:plasma membrane"/>
    <property type="evidence" value="ECO:0007669"/>
    <property type="project" value="UniProtKB-SubCell"/>
</dbReference>
<dbReference type="HAMAP" id="MF_00115">
    <property type="entry name" value="MscL"/>
    <property type="match status" value="1"/>
</dbReference>
<protein>
    <recommendedName>
        <fullName evidence="9">Large-conductance mechanosensitive channel</fullName>
    </recommendedName>
</protein>